<proteinExistence type="predicted"/>
<dbReference type="InterPro" id="IPR035077">
    <property type="entry name" value="PEP_carboxykinase_GTP_C"/>
</dbReference>
<dbReference type="AlphaFoldDB" id="A0A937W6G2"/>
<evidence type="ECO:0000313" key="4">
    <source>
        <dbReference type="Proteomes" id="UP000712673"/>
    </source>
</evidence>
<feature type="domain" description="Phosphoenolpyruvate carboxykinase C-terminal P-loop" evidence="2">
    <location>
        <begin position="1"/>
        <end position="262"/>
    </location>
</feature>
<dbReference type="PANTHER" id="PTHR11561">
    <property type="entry name" value="PHOSPHOENOLPYRUVATE CARBOXYKINASE"/>
    <property type="match status" value="1"/>
</dbReference>
<dbReference type="InterPro" id="IPR008209">
    <property type="entry name" value="PEP_carboxykinase_GTP"/>
</dbReference>
<reference evidence="3" key="1">
    <citation type="submission" date="2019-03" db="EMBL/GenBank/DDBJ databases">
        <title>Lake Tanganyika Metagenome-Assembled Genomes (MAGs).</title>
        <authorList>
            <person name="Tran P."/>
        </authorList>
    </citation>
    <scope>NUCLEOTIDE SEQUENCE</scope>
    <source>
        <strain evidence="3">K_DeepCast_65m_m2_066</strain>
    </source>
</reference>
<dbReference type="GO" id="GO:0019543">
    <property type="term" value="P:propionate catabolic process"/>
    <property type="evidence" value="ECO:0007669"/>
    <property type="project" value="TreeGrafter"/>
</dbReference>
<dbReference type="GO" id="GO:0033993">
    <property type="term" value="P:response to lipid"/>
    <property type="evidence" value="ECO:0007669"/>
    <property type="project" value="TreeGrafter"/>
</dbReference>
<dbReference type="GO" id="GO:0006094">
    <property type="term" value="P:gluconeogenesis"/>
    <property type="evidence" value="ECO:0007669"/>
    <property type="project" value="InterPro"/>
</dbReference>
<dbReference type="GO" id="GO:0005525">
    <property type="term" value="F:GTP binding"/>
    <property type="evidence" value="ECO:0007669"/>
    <property type="project" value="InterPro"/>
</dbReference>
<accession>A0A937W6G2</accession>
<dbReference type="EMBL" id="VGLS01001166">
    <property type="protein sequence ID" value="MBM3227048.1"/>
    <property type="molecule type" value="Genomic_DNA"/>
</dbReference>
<dbReference type="PANTHER" id="PTHR11561:SF0">
    <property type="entry name" value="PHOSPHOENOLPYRUVATE CARBOXYKINASE [GTP]-RELATED"/>
    <property type="match status" value="1"/>
</dbReference>
<keyword evidence="1" id="KW-0456">Lyase</keyword>
<evidence type="ECO:0000256" key="1">
    <source>
        <dbReference type="ARBA" id="ARBA00022793"/>
    </source>
</evidence>
<protein>
    <submittedName>
        <fullName evidence="3">Phosphoenolpyruvate carboxykinase (GTP)</fullName>
    </submittedName>
</protein>
<dbReference type="GO" id="GO:0006107">
    <property type="term" value="P:oxaloacetate metabolic process"/>
    <property type="evidence" value="ECO:0007669"/>
    <property type="project" value="TreeGrafter"/>
</dbReference>
<name>A0A937W6G2_UNCTE</name>
<evidence type="ECO:0000313" key="3">
    <source>
        <dbReference type="EMBL" id="MBM3227048.1"/>
    </source>
</evidence>
<comment type="caution">
    <text evidence="3">The sequence shown here is derived from an EMBL/GenBank/DDBJ whole genome shotgun (WGS) entry which is preliminary data.</text>
</comment>
<gene>
    <name evidence="3" type="ORF">FJZ47_25050</name>
</gene>
<feature type="non-terminal residue" evidence="3">
    <location>
        <position position="1"/>
    </location>
</feature>
<dbReference type="InterPro" id="IPR013035">
    <property type="entry name" value="PEP_carboxykinase_C"/>
</dbReference>
<sequence length="264" mass="29490">NTIFTNVGLTPNNTPYWEGMDGPPPFEALDWQGQSWTPKSITKVAHPNSRFTTPAHQCPSISSEWENPQGVPISAILFGGRRANLIPLIYQSFNWQHGVFLGATMASETTAAATGAVGVVRRDPMAMLPFCGYNMGDYFGHWLRIGARLSQPPLIFRVNWFRTDDSGQFLWPGFGENLRVLQWVLGRVHGETGARESAIGYLPHTNDLDVTGLDVTPAAMQELFAVDRAGWHEAVAGQQEFFQKFGDRMPRPMWQESEALARRL</sequence>
<dbReference type="Gene3D" id="3.90.228.20">
    <property type="match status" value="1"/>
</dbReference>
<organism evidence="3 4">
    <name type="scientific">Tectimicrobiota bacterium</name>
    <dbReference type="NCBI Taxonomy" id="2528274"/>
    <lineage>
        <taxon>Bacteria</taxon>
        <taxon>Pseudomonadati</taxon>
        <taxon>Nitrospinota/Tectimicrobiota group</taxon>
        <taxon>Candidatus Tectimicrobiota</taxon>
    </lineage>
</organism>
<dbReference type="Proteomes" id="UP000712673">
    <property type="component" value="Unassembled WGS sequence"/>
</dbReference>
<dbReference type="GO" id="GO:0004613">
    <property type="term" value="F:phosphoenolpyruvate carboxykinase (GTP) activity"/>
    <property type="evidence" value="ECO:0007669"/>
    <property type="project" value="TreeGrafter"/>
</dbReference>
<evidence type="ECO:0000259" key="2">
    <source>
        <dbReference type="Pfam" id="PF00821"/>
    </source>
</evidence>
<dbReference type="GO" id="GO:0005829">
    <property type="term" value="C:cytosol"/>
    <property type="evidence" value="ECO:0007669"/>
    <property type="project" value="TreeGrafter"/>
</dbReference>
<dbReference type="SUPFAM" id="SSF53795">
    <property type="entry name" value="PEP carboxykinase-like"/>
    <property type="match status" value="1"/>
</dbReference>
<keyword evidence="1" id="KW-0210">Decarboxylase</keyword>
<dbReference type="GO" id="GO:0030145">
    <property type="term" value="F:manganese ion binding"/>
    <property type="evidence" value="ECO:0007669"/>
    <property type="project" value="TreeGrafter"/>
</dbReference>
<dbReference type="GO" id="GO:0042594">
    <property type="term" value="P:response to starvation"/>
    <property type="evidence" value="ECO:0007669"/>
    <property type="project" value="TreeGrafter"/>
</dbReference>
<dbReference type="GO" id="GO:0046327">
    <property type="term" value="P:glycerol biosynthetic process from pyruvate"/>
    <property type="evidence" value="ECO:0007669"/>
    <property type="project" value="TreeGrafter"/>
</dbReference>
<dbReference type="GO" id="GO:0071333">
    <property type="term" value="P:cellular response to glucose stimulus"/>
    <property type="evidence" value="ECO:0007669"/>
    <property type="project" value="TreeGrafter"/>
</dbReference>
<dbReference type="Pfam" id="PF00821">
    <property type="entry name" value="PEPCK_GTP"/>
    <property type="match status" value="1"/>
</dbReference>